<dbReference type="AlphaFoldDB" id="Q22N94"/>
<sequence length="440" mass="52194">MEESFEKIQEAKLIVNEQQYFGEETIFNLQKQHTATCISQKALVIKIEKTKLQDLITENVLIFHQRMKYFSAINRSFAPQINEEIDQHIDLNEPKEYNSNFNTIDLDQMKRPSSSIDQNILSSARSNYSNNRFMRNLRSVSQCQDRDQLNTCRGVQFENNSKNSQNSVFEYSWMKAKLSMESLNTKKINDELKLSKTKNQLSQISQNNQKFEGNNNSRRFSYQLEDLNQFDDKEIKENFEHSSLYKMYQMKKKELFQRANNFTIQDNLNNFQNKFDFQQNNSIEISLKHKIQQFQSLFGHSPQKNQILLKQKNSYKQNFEQNHKKKFLSLSVDDTQNNDCNLSLQPLKQIQPTEANQFILNANTINSNSNFQSNNNNNYNNNNNLLSNKSRYIYSKNPIYCTIYKEKLLNTNKIRYFRNVKLDLKNQPQLSYQILNKICK</sequence>
<keyword evidence="2" id="KW-1185">Reference proteome</keyword>
<dbReference type="InParanoid" id="Q22N94"/>
<dbReference type="GeneID" id="7844166"/>
<accession>Q22N94</accession>
<reference evidence="2" key="1">
    <citation type="journal article" date="2006" name="PLoS Biol.">
        <title>Macronuclear genome sequence of the ciliate Tetrahymena thermophila, a model eukaryote.</title>
        <authorList>
            <person name="Eisen J.A."/>
            <person name="Coyne R.S."/>
            <person name="Wu M."/>
            <person name="Wu D."/>
            <person name="Thiagarajan M."/>
            <person name="Wortman J.R."/>
            <person name="Badger J.H."/>
            <person name="Ren Q."/>
            <person name="Amedeo P."/>
            <person name="Jones K.M."/>
            <person name="Tallon L.J."/>
            <person name="Delcher A.L."/>
            <person name="Salzberg S.L."/>
            <person name="Silva J.C."/>
            <person name="Haas B.J."/>
            <person name="Majoros W.H."/>
            <person name="Farzad M."/>
            <person name="Carlton J.M."/>
            <person name="Smith R.K. Jr."/>
            <person name="Garg J."/>
            <person name="Pearlman R.E."/>
            <person name="Karrer K.M."/>
            <person name="Sun L."/>
            <person name="Manning G."/>
            <person name="Elde N.C."/>
            <person name="Turkewitz A.P."/>
            <person name="Asai D.J."/>
            <person name="Wilkes D.E."/>
            <person name="Wang Y."/>
            <person name="Cai H."/>
            <person name="Collins K."/>
            <person name="Stewart B.A."/>
            <person name="Lee S.R."/>
            <person name="Wilamowska K."/>
            <person name="Weinberg Z."/>
            <person name="Ruzzo W.L."/>
            <person name="Wloga D."/>
            <person name="Gaertig J."/>
            <person name="Frankel J."/>
            <person name="Tsao C.-C."/>
            <person name="Gorovsky M.A."/>
            <person name="Keeling P.J."/>
            <person name="Waller R.F."/>
            <person name="Patron N.J."/>
            <person name="Cherry J.M."/>
            <person name="Stover N.A."/>
            <person name="Krieger C.J."/>
            <person name="del Toro C."/>
            <person name="Ryder H.F."/>
            <person name="Williamson S.C."/>
            <person name="Barbeau R.A."/>
            <person name="Hamilton E.P."/>
            <person name="Orias E."/>
        </authorList>
    </citation>
    <scope>NUCLEOTIDE SEQUENCE [LARGE SCALE GENOMIC DNA]</scope>
    <source>
        <strain evidence="2">SB210</strain>
    </source>
</reference>
<dbReference type="KEGG" id="tet:TTHERM_00209450"/>
<dbReference type="HOGENOM" id="CLU_387109_0_0_1"/>
<evidence type="ECO:0000313" key="1">
    <source>
        <dbReference type="EMBL" id="EAR86891.2"/>
    </source>
</evidence>
<protein>
    <recommendedName>
        <fullName evidence="3">Cyclic nucleotide-binding domain protein</fullName>
    </recommendedName>
</protein>
<evidence type="ECO:0008006" key="3">
    <source>
        <dbReference type="Google" id="ProtNLM"/>
    </source>
</evidence>
<evidence type="ECO:0000313" key="2">
    <source>
        <dbReference type="Proteomes" id="UP000009168"/>
    </source>
</evidence>
<gene>
    <name evidence="1" type="ORF">TTHERM_00209450</name>
</gene>
<dbReference type="Proteomes" id="UP000009168">
    <property type="component" value="Unassembled WGS sequence"/>
</dbReference>
<dbReference type="RefSeq" id="XP_001007136.2">
    <property type="nucleotide sequence ID" value="XM_001007136.2"/>
</dbReference>
<name>Q22N94_TETTS</name>
<proteinExistence type="predicted"/>
<organism evidence="1 2">
    <name type="scientific">Tetrahymena thermophila (strain SB210)</name>
    <dbReference type="NCBI Taxonomy" id="312017"/>
    <lineage>
        <taxon>Eukaryota</taxon>
        <taxon>Sar</taxon>
        <taxon>Alveolata</taxon>
        <taxon>Ciliophora</taxon>
        <taxon>Intramacronucleata</taxon>
        <taxon>Oligohymenophorea</taxon>
        <taxon>Hymenostomatida</taxon>
        <taxon>Tetrahymenina</taxon>
        <taxon>Tetrahymenidae</taxon>
        <taxon>Tetrahymena</taxon>
    </lineage>
</organism>
<dbReference type="EMBL" id="GG662857">
    <property type="protein sequence ID" value="EAR86891.2"/>
    <property type="molecule type" value="Genomic_DNA"/>
</dbReference>